<gene>
    <name evidence="2" type="ORF">K529_016825</name>
</gene>
<dbReference type="GeneID" id="28251532"/>
<accession>A0A1B1A781</accession>
<dbReference type="KEGG" id="rmb:K529_016825"/>
<dbReference type="RefSeq" id="WP_005631493.1">
    <property type="nucleotide sequence ID" value="NZ_CP015231.1"/>
</dbReference>
<organism evidence="2 3">
    <name type="scientific">Tritonibacter mobilis F1926</name>
    <dbReference type="NCBI Taxonomy" id="1265309"/>
    <lineage>
        <taxon>Bacteria</taxon>
        <taxon>Pseudomonadati</taxon>
        <taxon>Pseudomonadota</taxon>
        <taxon>Alphaproteobacteria</taxon>
        <taxon>Rhodobacterales</taxon>
        <taxon>Paracoccaceae</taxon>
        <taxon>Tritonibacter</taxon>
    </lineage>
</organism>
<evidence type="ECO:0000313" key="3">
    <source>
        <dbReference type="Proteomes" id="UP000013243"/>
    </source>
</evidence>
<keyword evidence="1" id="KW-0812">Transmembrane</keyword>
<dbReference type="OrthoDB" id="5514977at2"/>
<evidence type="ECO:0000256" key="1">
    <source>
        <dbReference type="SAM" id="Phobius"/>
    </source>
</evidence>
<sequence length="128" mass="13663">MNTPEWLKPGMYGAVIGAVFVGVVGFSWGGWVTGGTAHDRAMAMSRDDVVASMLPVCLDMARSDPARADKMATIRAASTYQRRDALMTAGWATMPGTDMPNRDIAQACLAALDVDRSPERPQSAIDEG</sequence>
<keyword evidence="1" id="KW-0472">Membrane</keyword>
<proteinExistence type="predicted"/>
<keyword evidence="2" id="KW-0614">Plasmid</keyword>
<protein>
    <submittedName>
        <fullName evidence="2">Uncharacterized protein</fullName>
    </submittedName>
</protein>
<geneLocation type="plasmid" evidence="2 3">
    <name>unnamed1</name>
</geneLocation>
<name>A0A1B1A781_9RHOB</name>
<dbReference type="Proteomes" id="UP000013243">
    <property type="component" value="Plasmid unnamed1"/>
</dbReference>
<dbReference type="EMBL" id="CP015231">
    <property type="protein sequence ID" value="ANP42435.1"/>
    <property type="molecule type" value="Genomic_DNA"/>
</dbReference>
<reference evidence="2 3" key="1">
    <citation type="journal article" date="2016" name="ISME J.">
        <title>Global occurrence and heterogeneity of the Roseobacter-clade species Ruegeria mobilis.</title>
        <authorList>
            <person name="Sonnenschein E."/>
            <person name="Gram L."/>
        </authorList>
    </citation>
    <scope>NUCLEOTIDE SEQUENCE [LARGE SCALE GENOMIC DNA]</scope>
    <source>
        <strain evidence="2 3">F1926</strain>
        <plasmid evidence="2 3">unnamed1</plasmid>
    </source>
</reference>
<keyword evidence="1" id="KW-1133">Transmembrane helix</keyword>
<dbReference type="AlphaFoldDB" id="A0A1B1A781"/>
<feature type="transmembrane region" description="Helical" evidence="1">
    <location>
        <begin position="12"/>
        <end position="34"/>
    </location>
</feature>
<evidence type="ECO:0000313" key="2">
    <source>
        <dbReference type="EMBL" id="ANP42435.1"/>
    </source>
</evidence>